<keyword evidence="3 5" id="KW-0371">Homeobox</keyword>
<evidence type="ECO:0000256" key="4">
    <source>
        <dbReference type="ARBA" id="ARBA00023242"/>
    </source>
</evidence>
<comment type="caution">
    <text evidence="9">The sequence shown here is derived from an EMBL/GenBank/DDBJ whole genome shotgun (WGS) entry which is preliminary data.</text>
</comment>
<dbReference type="STRING" id="101091.A0A1C7N2P8"/>
<dbReference type="Pfam" id="PF00046">
    <property type="entry name" value="Homeodomain"/>
    <property type="match status" value="1"/>
</dbReference>
<evidence type="ECO:0000259" key="8">
    <source>
        <dbReference type="PROSITE" id="PS50071"/>
    </source>
</evidence>
<name>A0A1C7N2P8_9FUNG</name>
<dbReference type="PANTHER" id="PTHR24324:SF5">
    <property type="entry name" value="HEMATOPOIETICALLY-EXPRESSED HOMEOBOX PROTEIN HHEX"/>
    <property type="match status" value="1"/>
</dbReference>
<keyword evidence="10" id="KW-1185">Reference proteome</keyword>
<dbReference type="InterPro" id="IPR051000">
    <property type="entry name" value="Homeobox_DNA-bind_prot"/>
</dbReference>
<gene>
    <name evidence="9" type="primary">HD-10_4</name>
    <name evidence="9" type="ORF">A0J61_08592</name>
</gene>
<reference evidence="9 10" key="1">
    <citation type="submission" date="2016-03" db="EMBL/GenBank/DDBJ databases">
        <title>Choanephora cucurbitarum.</title>
        <authorList>
            <person name="Min B."/>
            <person name="Park H."/>
            <person name="Park J.-H."/>
            <person name="Shin H.-D."/>
            <person name="Choi I.-G."/>
        </authorList>
    </citation>
    <scope>NUCLEOTIDE SEQUENCE [LARGE SCALE GENOMIC DNA]</scope>
    <source>
        <strain evidence="9 10">KUS-F28377</strain>
    </source>
</reference>
<evidence type="ECO:0000313" key="9">
    <source>
        <dbReference type="EMBL" id="OBZ83360.1"/>
    </source>
</evidence>
<dbReference type="GO" id="GO:0006357">
    <property type="term" value="P:regulation of transcription by RNA polymerase II"/>
    <property type="evidence" value="ECO:0007669"/>
    <property type="project" value="TreeGrafter"/>
</dbReference>
<evidence type="ECO:0000256" key="1">
    <source>
        <dbReference type="ARBA" id="ARBA00004123"/>
    </source>
</evidence>
<accession>A0A1C7N2P8</accession>
<dbReference type="Proteomes" id="UP000093000">
    <property type="component" value="Unassembled WGS sequence"/>
</dbReference>
<evidence type="ECO:0000256" key="7">
    <source>
        <dbReference type="SAM" id="MobiDB-lite"/>
    </source>
</evidence>
<dbReference type="EMBL" id="LUGH01000677">
    <property type="protein sequence ID" value="OBZ83360.1"/>
    <property type="molecule type" value="Genomic_DNA"/>
</dbReference>
<dbReference type="InterPro" id="IPR001356">
    <property type="entry name" value="HD"/>
</dbReference>
<dbReference type="CDD" id="cd00086">
    <property type="entry name" value="homeodomain"/>
    <property type="match status" value="1"/>
</dbReference>
<dbReference type="PANTHER" id="PTHR24324">
    <property type="entry name" value="HOMEOBOX PROTEIN HHEX"/>
    <property type="match status" value="1"/>
</dbReference>
<dbReference type="InterPro" id="IPR009057">
    <property type="entry name" value="Homeodomain-like_sf"/>
</dbReference>
<comment type="subcellular location">
    <subcellularLocation>
        <location evidence="1 5 6">Nucleus</location>
    </subcellularLocation>
</comment>
<dbReference type="InParanoid" id="A0A1C7N2P8"/>
<evidence type="ECO:0000256" key="3">
    <source>
        <dbReference type="ARBA" id="ARBA00023155"/>
    </source>
</evidence>
<keyword evidence="4 5" id="KW-0539">Nucleus</keyword>
<dbReference type="PROSITE" id="PS50071">
    <property type="entry name" value="HOMEOBOX_2"/>
    <property type="match status" value="1"/>
</dbReference>
<protein>
    <submittedName>
        <fullName evidence="9">Homeobox protein HD-10</fullName>
    </submittedName>
</protein>
<dbReference type="OrthoDB" id="6159439at2759"/>
<evidence type="ECO:0000256" key="5">
    <source>
        <dbReference type="PROSITE-ProRule" id="PRU00108"/>
    </source>
</evidence>
<keyword evidence="2 5" id="KW-0238">DNA-binding</keyword>
<dbReference type="SUPFAM" id="SSF46689">
    <property type="entry name" value="Homeodomain-like"/>
    <property type="match status" value="1"/>
</dbReference>
<dbReference type="GO" id="GO:0005634">
    <property type="term" value="C:nucleus"/>
    <property type="evidence" value="ECO:0007669"/>
    <property type="project" value="UniProtKB-SubCell"/>
</dbReference>
<dbReference type="SMART" id="SM00389">
    <property type="entry name" value="HOX"/>
    <property type="match status" value="1"/>
</dbReference>
<proteinExistence type="predicted"/>
<evidence type="ECO:0000256" key="2">
    <source>
        <dbReference type="ARBA" id="ARBA00023125"/>
    </source>
</evidence>
<evidence type="ECO:0000256" key="6">
    <source>
        <dbReference type="RuleBase" id="RU000682"/>
    </source>
</evidence>
<sequence length="119" mass="13753">MSSYTLPSLSDVLSPSVMLELSQRKSLDFGQTQSRKPLSVHDLITPSPKVHQREGAKNKRKRVSPSQLAVLNFTFEQTRFPSLELRMKLGKQLDMTPRAVQIWFQNKRQSIRTREKTIN</sequence>
<feature type="domain" description="Homeobox" evidence="8">
    <location>
        <begin position="54"/>
        <end position="114"/>
    </location>
</feature>
<evidence type="ECO:0000313" key="10">
    <source>
        <dbReference type="Proteomes" id="UP000093000"/>
    </source>
</evidence>
<dbReference type="GO" id="GO:0030154">
    <property type="term" value="P:cell differentiation"/>
    <property type="evidence" value="ECO:0007669"/>
    <property type="project" value="TreeGrafter"/>
</dbReference>
<dbReference type="Gene3D" id="1.10.10.60">
    <property type="entry name" value="Homeodomain-like"/>
    <property type="match status" value="1"/>
</dbReference>
<organism evidence="9 10">
    <name type="scientific">Choanephora cucurbitarum</name>
    <dbReference type="NCBI Taxonomy" id="101091"/>
    <lineage>
        <taxon>Eukaryota</taxon>
        <taxon>Fungi</taxon>
        <taxon>Fungi incertae sedis</taxon>
        <taxon>Mucoromycota</taxon>
        <taxon>Mucoromycotina</taxon>
        <taxon>Mucoromycetes</taxon>
        <taxon>Mucorales</taxon>
        <taxon>Mucorineae</taxon>
        <taxon>Choanephoraceae</taxon>
        <taxon>Choanephoroideae</taxon>
        <taxon>Choanephora</taxon>
    </lineage>
</organism>
<dbReference type="AlphaFoldDB" id="A0A1C7N2P8"/>
<feature type="region of interest" description="Disordered" evidence="7">
    <location>
        <begin position="27"/>
        <end position="63"/>
    </location>
</feature>
<dbReference type="GO" id="GO:0000978">
    <property type="term" value="F:RNA polymerase II cis-regulatory region sequence-specific DNA binding"/>
    <property type="evidence" value="ECO:0007669"/>
    <property type="project" value="TreeGrafter"/>
</dbReference>
<feature type="DNA-binding region" description="Homeobox" evidence="5">
    <location>
        <begin position="56"/>
        <end position="115"/>
    </location>
</feature>